<evidence type="ECO:0000313" key="3">
    <source>
        <dbReference type="Proteomes" id="UP001300745"/>
    </source>
</evidence>
<evidence type="ECO:0000256" key="1">
    <source>
        <dbReference type="SAM" id="MobiDB-lite"/>
    </source>
</evidence>
<sequence length="54" mass="5946">MTDPTSDEDDHADYTDAHKELRRADRLGSGPERGEDIRDLAPDVADLPGDEPPD</sequence>
<name>A0ABT3SJM2_9MYCO</name>
<comment type="caution">
    <text evidence="2">The sequence shown here is derived from an EMBL/GenBank/DDBJ whole genome shotgun (WGS) entry which is preliminary data.</text>
</comment>
<feature type="region of interest" description="Disordered" evidence="1">
    <location>
        <begin position="1"/>
        <end position="54"/>
    </location>
</feature>
<feature type="compositionally biased region" description="Acidic residues" evidence="1">
    <location>
        <begin position="1"/>
        <end position="11"/>
    </location>
</feature>
<dbReference type="RefSeq" id="WP_265999357.1">
    <property type="nucleotide sequence ID" value="NZ_JAPJDN010000025.1"/>
</dbReference>
<organism evidence="2 3">
    <name type="scientific">Mycobacterium pinniadriaticum</name>
    <dbReference type="NCBI Taxonomy" id="2994102"/>
    <lineage>
        <taxon>Bacteria</taxon>
        <taxon>Bacillati</taxon>
        <taxon>Actinomycetota</taxon>
        <taxon>Actinomycetes</taxon>
        <taxon>Mycobacteriales</taxon>
        <taxon>Mycobacteriaceae</taxon>
        <taxon>Mycobacterium</taxon>
    </lineage>
</organism>
<dbReference type="EMBL" id="JAPJDO010000025">
    <property type="protein sequence ID" value="MCX2939567.1"/>
    <property type="molecule type" value="Genomic_DNA"/>
</dbReference>
<protein>
    <submittedName>
        <fullName evidence="2">Uncharacterized protein</fullName>
    </submittedName>
</protein>
<dbReference type="Proteomes" id="UP001300745">
    <property type="component" value="Unassembled WGS sequence"/>
</dbReference>
<gene>
    <name evidence="2" type="ORF">ORI27_22995</name>
</gene>
<reference evidence="2 3" key="1">
    <citation type="submission" date="2022-11" db="EMBL/GenBank/DDBJ databases">
        <title>Mycobacterium sp. nov.</title>
        <authorList>
            <person name="Papic B."/>
            <person name="Spicic S."/>
            <person name="Duvnjak S."/>
        </authorList>
    </citation>
    <scope>NUCLEOTIDE SEQUENCE [LARGE SCALE GENOMIC DNA]</scope>
    <source>
        <strain evidence="2 3">CVI_P4</strain>
    </source>
</reference>
<keyword evidence="3" id="KW-1185">Reference proteome</keyword>
<evidence type="ECO:0000313" key="2">
    <source>
        <dbReference type="EMBL" id="MCX2939567.1"/>
    </source>
</evidence>
<proteinExistence type="predicted"/>
<accession>A0ABT3SJM2</accession>
<feature type="compositionally biased region" description="Basic and acidic residues" evidence="1">
    <location>
        <begin position="12"/>
        <end position="41"/>
    </location>
</feature>